<dbReference type="InterPro" id="IPR016035">
    <property type="entry name" value="Acyl_Trfase/lysoPLipase"/>
</dbReference>
<evidence type="ECO:0000256" key="2">
    <source>
        <dbReference type="ARBA" id="ARBA00022963"/>
    </source>
</evidence>
<keyword evidence="1 4" id="KW-0378">Hydrolase</keyword>
<comment type="caution">
    <text evidence="6">The sequence shown here is derived from an EMBL/GenBank/DDBJ whole genome shotgun (WGS) entry which is preliminary data.</text>
</comment>
<organism evidence="6 7">
    <name type="scientific">Candidatus Woesebacteria bacterium RIFCSPLOWO2_01_FULL_39_25</name>
    <dbReference type="NCBI Taxonomy" id="1802521"/>
    <lineage>
        <taxon>Bacteria</taxon>
        <taxon>Candidatus Woeseibacteriota</taxon>
    </lineage>
</organism>
<dbReference type="STRING" id="1802521.A2893_05180"/>
<dbReference type="Pfam" id="PF01734">
    <property type="entry name" value="Patatin"/>
    <property type="match status" value="1"/>
</dbReference>
<keyword evidence="2 4" id="KW-0442">Lipid degradation</keyword>
<evidence type="ECO:0000259" key="5">
    <source>
        <dbReference type="PROSITE" id="PS51635"/>
    </source>
</evidence>
<comment type="caution">
    <text evidence="4">Lacks conserved residue(s) required for the propagation of feature annotation.</text>
</comment>
<evidence type="ECO:0000313" key="7">
    <source>
        <dbReference type="Proteomes" id="UP000176725"/>
    </source>
</evidence>
<evidence type="ECO:0000313" key="6">
    <source>
        <dbReference type="EMBL" id="OGM65019.1"/>
    </source>
</evidence>
<dbReference type="Proteomes" id="UP000176725">
    <property type="component" value="Unassembled WGS sequence"/>
</dbReference>
<dbReference type="PANTHER" id="PTHR14226">
    <property type="entry name" value="NEUROPATHY TARGET ESTERASE/SWISS CHEESE D.MELANOGASTER"/>
    <property type="match status" value="1"/>
</dbReference>
<dbReference type="PANTHER" id="PTHR14226:SF29">
    <property type="entry name" value="NEUROPATHY TARGET ESTERASE SWS"/>
    <property type="match status" value="1"/>
</dbReference>
<sequence>MPERKSISSSILLSEFESIKNNNPESIPKRIRDVIDKGDQALVIVLGGGGAKSPQHIGVIAALLEAGVPLDMAVGTSAGAVGAIASKVGSLSELLKTKYLAERMSWNQISQLTFLKNGGFVCFDRLSGYINSHQNDLKDPTKYTPCLIVTTQISRLRKSARIFWEESSDLIGKAVQASCSVPFFISYPIIKEYYPLVDGGFIRVNDLPFNIAKLIAPDSLKISVNLSRKPPNINYDGILISPSLYARNNRLATAVFDPDDVWLGYKSGNAAIPKIYEEMERRGIERHYREGFSPDTNLAYYFSQRILI</sequence>
<dbReference type="InterPro" id="IPR002641">
    <property type="entry name" value="PNPLA_dom"/>
</dbReference>
<gene>
    <name evidence="6" type="ORF">A2893_05180</name>
</gene>
<feature type="active site" description="Nucleophile" evidence="4">
    <location>
        <position position="77"/>
    </location>
</feature>
<feature type="domain" description="PNPLA" evidence="5">
    <location>
        <begin position="44"/>
        <end position="213"/>
    </location>
</feature>
<evidence type="ECO:0000256" key="3">
    <source>
        <dbReference type="ARBA" id="ARBA00023098"/>
    </source>
</evidence>
<evidence type="ECO:0000256" key="1">
    <source>
        <dbReference type="ARBA" id="ARBA00022801"/>
    </source>
</evidence>
<feature type="active site" description="Proton acceptor" evidence="4">
    <location>
        <position position="198"/>
    </location>
</feature>
<dbReference type="Gene3D" id="3.40.1090.10">
    <property type="entry name" value="Cytosolic phospholipase A2 catalytic domain"/>
    <property type="match status" value="2"/>
</dbReference>
<dbReference type="SUPFAM" id="SSF52151">
    <property type="entry name" value="FabD/lysophospholipase-like"/>
    <property type="match status" value="1"/>
</dbReference>
<dbReference type="GO" id="GO:0016042">
    <property type="term" value="P:lipid catabolic process"/>
    <property type="evidence" value="ECO:0007669"/>
    <property type="project" value="UniProtKB-UniRule"/>
</dbReference>
<dbReference type="AlphaFoldDB" id="A0A1F8BMZ1"/>
<feature type="short sequence motif" description="GXSXG" evidence="4">
    <location>
        <begin position="75"/>
        <end position="79"/>
    </location>
</feature>
<reference evidence="6 7" key="1">
    <citation type="journal article" date="2016" name="Nat. Commun.">
        <title>Thousands of microbial genomes shed light on interconnected biogeochemical processes in an aquifer system.</title>
        <authorList>
            <person name="Anantharaman K."/>
            <person name="Brown C.T."/>
            <person name="Hug L.A."/>
            <person name="Sharon I."/>
            <person name="Castelle C.J."/>
            <person name="Probst A.J."/>
            <person name="Thomas B.C."/>
            <person name="Singh A."/>
            <person name="Wilkins M.J."/>
            <person name="Karaoz U."/>
            <person name="Brodie E.L."/>
            <person name="Williams K.H."/>
            <person name="Hubbard S.S."/>
            <person name="Banfield J.F."/>
        </authorList>
    </citation>
    <scope>NUCLEOTIDE SEQUENCE [LARGE SCALE GENOMIC DNA]</scope>
</reference>
<proteinExistence type="predicted"/>
<dbReference type="GO" id="GO:0016787">
    <property type="term" value="F:hydrolase activity"/>
    <property type="evidence" value="ECO:0007669"/>
    <property type="project" value="UniProtKB-UniRule"/>
</dbReference>
<evidence type="ECO:0000256" key="4">
    <source>
        <dbReference type="PROSITE-ProRule" id="PRU01161"/>
    </source>
</evidence>
<keyword evidence="3 4" id="KW-0443">Lipid metabolism</keyword>
<protein>
    <recommendedName>
        <fullName evidence="5">PNPLA domain-containing protein</fullName>
    </recommendedName>
</protein>
<feature type="short sequence motif" description="DGA/G" evidence="4">
    <location>
        <begin position="198"/>
        <end position="200"/>
    </location>
</feature>
<accession>A0A1F8BMZ1</accession>
<dbReference type="PROSITE" id="PS51635">
    <property type="entry name" value="PNPLA"/>
    <property type="match status" value="1"/>
</dbReference>
<dbReference type="EMBL" id="MGHH01000007">
    <property type="protein sequence ID" value="OGM65019.1"/>
    <property type="molecule type" value="Genomic_DNA"/>
</dbReference>
<name>A0A1F8BMZ1_9BACT</name>
<dbReference type="InterPro" id="IPR050301">
    <property type="entry name" value="NTE"/>
</dbReference>